<dbReference type="AlphaFoldDB" id="A0A2P2P5N7"/>
<evidence type="ECO:0000313" key="1">
    <source>
        <dbReference type="EMBL" id="MBX50086.1"/>
    </source>
</evidence>
<proteinExistence type="predicted"/>
<organism evidence="1">
    <name type="scientific">Rhizophora mucronata</name>
    <name type="common">Asiatic mangrove</name>
    <dbReference type="NCBI Taxonomy" id="61149"/>
    <lineage>
        <taxon>Eukaryota</taxon>
        <taxon>Viridiplantae</taxon>
        <taxon>Streptophyta</taxon>
        <taxon>Embryophyta</taxon>
        <taxon>Tracheophyta</taxon>
        <taxon>Spermatophyta</taxon>
        <taxon>Magnoliopsida</taxon>
        <taxon>eudicotyledons</taxon>
        <taxon>Gunneridae</taxon>
        <taxon>Pentapetalae</taxon>
        <taxon>rosids</taxon>
        <taxon>fabids</taxon>
        <taxon>Malpighiales</taxon>
        <taxon>Rhizophoraceae</taxon>
        <taxon>Rhizophora</taxon>
    </lineage>
</organism>
<protein>
    <submittedName>
        <fullName evidence="1">Uncharacterized protein</fullName>
    </submittedName>
</protein>
<name>A0A2P2P5N7_RHIMU</name>
<sequence>MPSGIDKNLLDYYVVLPYTQTDPYPPIPLIEAHTQPFSVTEKV</sequence>
<reference evidence="1" key="1">
    <citation type="submission" date="2018-02" db="EMBL/GenBank/DDBJ databases">
        <title>Rhizophora mucronata_Transcriptome.</title>
        <authorList>
            <person name="Meera S.P."/>
            <person name="Sreeshan A."/>
            <person name="Augustine A."/>
        </authorList>
    </citation>
    <scope>NUCLEOTIDE SEQUENCE</scope>
    <source>
        <tissue evidence="1">Leaf</tissue>
    </source>
</reference>
<accession>A0A2P2P5N7</accession>
<dbReference type="EMBL" id="GGEC01069602">
    <property type="protein sequence ID" value="MBX50086.1"/>
    <property type="molecule type" value="Transcribed_RNA"/>
</dbReference>